<dbReference type="InterPro" id="IPR000504">
    <property type="entry name" value="RRM_dom"/>
</dbReference>
<feature type="compositionally biased region" description="Basic and acidic residues" evidence="5">
    <location>
        <begin position="508"/>
        <end position="522"/>
    </location>
</feature>
<feature type="region of interest" description="Disordered" evidence="5">
    <location>
        <begin position="162"/>
        <end position="353"/>
    </location>
</feature>
<feature type="compositionally biased region" description="Polar residues" evidence="5">
    <location>
        <begin position="722"/>
        <end position="740"/>
    </location>
</feature>
<dbReference type="GO" id="GO:0050684">
    <property type="term" value="P:regulation of mRNA processing"/>
    <property type="evidence" value="ECO:0007669"/>
    <property type="project" value="TreeGrafter"/>
</dbReference>
<dbReference type="InterPro" id="IPR036361">
    <property type="entry name" value="SAP_dom_sf"/>
</dbReference>
<dbReference type="SMART" id="SM00360">
    <property type="entry name" value="RRM"/>
    <property type="match status" value="1"/>
</dbReference>
<keyword evidence="2 4" id="KW-0694">RNA-binding</keyword>
<dbReference type="GeneTree" id="ENSGT00940000156573"/>
<evidence type="ECO:0000256" key="1">
    <source>
        <dbReference type="ARBA" id="ARBA00004123"/>
    </source>
</evidence>
<feature type="region of interest" description="Disordered" evidence="5">
    <location>
        <begin position="53"/>
        <end position="94"/>
    </location>
</feature>
<dbReference type="AlphaFoldDB" id="A0A096M5D9"/>
<dbReference type="Pfam" id="PF00076">
    <property type="entry name" value="RRM_1"/>
    <property type="match status" value="1"/>
</dbReference>
<reference evidence="8" key="2">
    <citation type="submission" date="2025-08" db="UniProtKB">
        <authorList>
            <consortium name="Ensembl"/>
        </authorList>
    </citation>
    <scope>IDENTIFICATION</scope>
</reference>
<dbReference type="EMBL" id="AYCK01013540">
    <property type="status" value="NOT_ANNOTATED_CDS"/>
    <property type="molecule type" value="Genomic_DNA"/>
</dbReference>
<dbReference type="GO" id="GO:0006357">
    <property type="term" value="P:regulation of transcription by RNA polymerase II"/>
    <property type="evidence" value="ECO:0007669"/>
    <property type="project" value="TreeGrafter"/>
</dbReference>
<dbReference type="PANTHER" id="PTHR15683">
    <property type="entry name" value="SCAFFOLD ATTACHMENT FACTOR B-RELATED"/>
    <property type="match status" value="1"/>
</dbReference>
<dbReference type="SMART" id="SM00513">
    <property type="entry name" value="SAP"/>
    <property type="match status" value="1"/>
</dbReference>
<evidence type="ECO:0000256" key="5">
    <source>
        <dbReference type="SAM" id="MobiDB-lite"/>
    </source>
</evidence>
<evidence type="ECO:0000256" key="2">
    <source>
        <dbReference type="ARBA" id="ARBA00022884"/>
    </source>
</evidence>
<feature type="region of interest" description="Disordered" evidence="5">
    <location>
        <begin position="682"/>
        <end position="879"/>
    </location>
</feature>
<feature type="compositionally biased region" description="Basic and acidic residues" evidence="5">
    <location>
        <begin position="757"/>
        <end position="814"/>
    </location>
</feature>
<feature type="compositionally biased region" description="Basic and acidic residues" evidence="5">
    <location>
        <begin position="850"/>
        <end position="868"/>
    </location>
</feature>
<dbReference type="GO" id="GO:0003723">
    <property type="term" value="F:RNA binding"/>
    <property type="evidence" value="ECO:0007669"/>
    <property type="project" value="UniProtKB-UniRule"/>
</dbReference>
<feature type="compositionally biased region" description="Basic and acidic residues" evidence="5">
    <location>
        <begin position="474"/>
        <end position="498"/>
    </location>
</feature>
<proteinExistence type="predicted"/>
<evidence type="ECO:0000259" key="7">
    <source>
        <dbReference type="PROSITE" id="PS50800"/>
    </source>
</evidence>
<dbReference type="PANTHER" id="PTHR15683:SF5">
    <property type="entry name" value="SAFB-LIKE TRANSCRIPTION MODULATOR"/>
    <property type="match status" value="1"/>
</dbReference>
<evidence type="ECO:0000256" key="3">
    <source>
        <dbReference type="ARBA" id="ARBA00023242"/>
    </source>
</evidence>
<evidence type="ECO:0000313" key="9">
    <source>
        <dbReference type="Proteomes" id="UP000028760"/>
    </source>
</evidence>
<sequence>SRGKMASGAISTDSKKISELRVVDLKSELKRRGLDTFGVKSVLLSRLKQAIEDEGGDPEYIPTPQSTDSSSRLSGKSRGKKSDSDLENTVEEDVSSKLCGINNRLQRKTRFYPQLEYFFLRGRNPHVKNVNMKELMEELNRSQELEQTVTLEDLDKNTVTHQEVEEYESEKETANSCDDKASWLNPSDVTDTDDGSRENSKPPPCEDSLAHSEQEAERDAETLSSSREAEDDHLSVSIQNEDAITLDVDGDDLLETGKHVKLPDPEAEKGTETCAETGQDDDMKDEDMEEDGTKEDEPTNKDAVMKAETEDKEKDSGKKGPSATGASGQAKSSSRDRDGKAAKDEKGTAQISTGISSSSRNVWVSGLSSNTKAADLKNLFGKYGKVLSAKVVTNARSPGSKCYGLVTMSSGTEVTRCISHLDCTELHGQQIYVERAKNDPFKKEPSKKEVEDKAGSSKSNKNTFTGTKLANKAELTHKKEEKKSDKLSDKDASKKQDSKSGSSSSDQESSKRDDRKRGETKSPAKSTDEDDPKGDGDFEKRPFRTGRYFNKVQLLREKRQSFHNKGGEMVILPFDKFKEQKEQRMREQMERFHRAAELRRRREIAEQERRERERVRLMREREEREILLRERQRIRIEQVKGARTISPICAEEQTIRIDQEERRKEAERMAREREELRRQQEQLRFEQEKRNNLKRGREVEHGRREDPYWNGNKKMHPESEVRLNQGSNYNRQQNRFPNTNPRERGRFPDAGQQPNTFDRRNRFEGEPEAKKSRPAPHREGSGFDRYPKNYDAVHRPEPAPRGDTDRRDRDERRPPPMGARPPIPAMSHNRPPRDGGAGWKNDGGVNSSKGDMRGPMRMRDDRPGRDAGRSGFNNRGQPMGMNEQAIQYFQPKSAKGLNNKENSGRQVVVERHSRDQGLRKEWHGGSGSQVFSDNRRMGDGRGGMMATSSHSSSGLGRIVQITNNSISSGTVGGFKAFKGASRPF</sequence>
<dbReference type="GO" id="GO:0043565">
    <property type="term" value="F:sequence-specific DNA binding"/>
    <property type="evidence" value="ECO:0007669"/>
    <property type="project" value="TreeGrafter"/>
</dbReference>
<dbReference type="OMA" id="HEEMEGN"/>
<feature type="compositionally biased region" description="Basic and acidic residues" evidence="5">
    <location>
        <begin position="208"/>
        <end position="234"/>
    </location>
</feature>
<dbReference type="Gene3D" id="1.10.720.30">
    <property type="entry name" value="SAP domain"/>
    <property type="match status" value="1"/>
</dbReference>
<keyword evidence="9" id="KW-1185">Reference proteome</keyword>
<dbReference type="FunFam" id="3.30.70.330:FF:001167">
    <property type="entry name" value="SAFB-like, transcription modulator"/>
    <property type="match status" value="1"/>
</dbReference>
<organism evidence="8 9">
    <name type="scientific">Poecilia formosa</name>
    <name type="common">Amazon molly</name>
    <name type="synonym">Limia formosa</name>
    <dbReference type="NCBI Taxonomy" id="48698"/>
    <lineage>
        <taxon>Eukaryota</taxon>
        <taxon>Metazoa</taxon>
        <taxon>Chordata</taxon>
        <taxon>Craniata</taxon>
        <taxon>Vertebrata</taxon>
        <taxon>Euteleostomi</taxon>
        <taxon>Actinopterygii</taxon>
        <taxon>Neopterygii</taxon>
        <taxon>Teleostei</taxon>
        <taxon>Neoteleostei</taxon>
        <taxon>Acanthomorphata</taxon>
        <taxon>Ovalentaria</taxon>
        <taxon>Atherinomorphae</taxon>
        <taxon>Cyprinodontiformes</taxon>
        <taxon>Poeciliidae</taxon>
        <taxon>Poeciliinae</taxon>
        <taxon>Poecilia</taxon>
    </lineage>
</organism>
<keyword evidence="3" id="KW-0539">Nucleus</keyword>
<feature type="compositionally biased region" description="Basic and acidic residues" evidence="5">
    <location>
        <begin position="295"/>
        <end position="318"/>
    </location>
</feature>
<dbReference type="FunFam" id="1.10.720.30:FF:000010">
    <property type="entry name" value="SAFB-like transcription modulator isoform X2"/>
    <property type="match status" value="1"/>
</dbReference>
<dbReference type="InterPro" id="IPR012677">
    <property type="entry name" value="Nucleotide-bd_a/b_plait_sf"/>
</dbReference>
<dbReference type="GO" id="GO:0005634">
    <property type="term" value="C:nucleus"/>
    <property type="evidence" value="ECO:0007669"/>
    <property type="project" value="UniProtKB-SubCell"/>
</dbReference>
<feature type="domain" description="RRM" evidence="6">
    <location>
        <begin position="360"/>
        <end position="438"/>
    </location>
</feature>
<feature type="region of interest" description="Disordered" evidence="5">
    <location>
        <begin position="437"/>
        <end position="544"/>
    </location>
</feature>
<feature type="compositionally biased region" description="Pro residues" evidence="5">
    <location>
        <begin position="815"/>
        <end position="824"/>
    </location>
</feature>
<dbReference type="Pfam" id="PF02037">
    <property type="entry name" value="SAP"/>
    <property type="match status" value="1"/>
</dbReference>
<feature type="compositionally biased region" description="Basic and acidic residues" evidence="5">
    <location>
        <begin position="255"/>
        <end position="271"/>
    </location>
</feature>
<protein>
    <submittedName>
        <fullName evidence="8">SAFB-like, transcription modulator</fullName>
    </submittedName>
</protein>
<feature type="compositionally biased region" description="Basic and acidic residues" evidence="5">
    <location>
        <begin position="333"/>
        <end position="347"/>
    </location>
</feature>
<dbReference type="InterPro" id="IPR035979">
    <property type="entry name" value="RBD_domain_sf"/>
</dbReference>
<feature type="compositionally biased region" description="Acidic residues" evidence="5">
    <location>
        <begin position="278"/>
        <end position="294"/>
    </location>
</feature>
<name>A0A096M5D9_POEFO</name>
<feature type="compositionally biased region" description="Polar residues" evidence="5">
    <location>
        <begin position="456"/>
        <end position="468"/>
    </location>
</feature>
<feature type="compositionally biased region" description="Basic and acidic residues" evidence="5">
    <location>
        <begin position="533"/>
        <end position="542"/>
    </location>
</feature>
<feature type="compositionally biased region" description="Basic and acidic residues" evidence="5">
    <location>
        <begin position="437"/>
        <end position="455"/>
    </location>
</feature>
<feature type="compositionally biased region" description="Basic and acidic residues" evidence="5">
    <location>
        <begin position="162"/>
        <end position="181"/>
    </location>
</feature>
<dbReference type="SUPFAM" id="SSF68906">
    <property type="entry name" value="SAP domain"/>
    <property type="match status" value="1"/>
</dbReference>
<feature type="compositionally biased region" description="Basic and acidic residues" evidence="5">
    <location>
        <begin position="908"/>
        <end position="923"/>
    </location>
</feature>
<feature type="region of interest" description="Disordered" evidence="5">
    <location>
        <begin position="894"/>
        <end position="954"/>
    </location>
</feature>
<evidence type="ECO:0000256" key="4">
    <source>
        <dbReference type="PROSITE-ProRule" id="PRU00176"/>
    </source>
</evidence>
<evidence type="ECO:0000313" key="8">
    <source>
        <dbReference type="Ensembl" id="ENSPFOP00000026630.1"/>
    </source>
</evidence>
<feature type="domain" description="SAP" evidence="7">
    <location>
        <begin position="17"/>
        <end position="51"/>
    </location>
</feature>
<dbReference type="PROSITE" id="PS50800">
    <property type="entry name" value="SAP"/>
    <property type="match status" value="1"/>
</dbReference>
<evidence type="ECO:0000259" key="6">
    <source>
        <dbReference type="PROSITE" id="PS50102"/>
    </source>
</evidence>
<dbReference type="Ensembl" id="ENSPFOT00000031205.1">
    <property type="protein sequence ID" value="ENSPFOP00000026630.1"/>
    <property type="gene ID" value="ENSPFOG00000004372.2"/>
</dbReference>
<dbReference type="PROSITE" id="PS50102">
    <property type="entry name" value="RRM"/>
    <property type="match status" value="1"/>
</dbReference>
<dbReference type="Gene3D" id="3.30.70.330">
    <property type="match status" value="1"/>
</dbReference>
<comment type="subcellular location">
    <subcellularLocation>
        <location evidence="1">Nucleus</location>
    </subcellularLocation>
</comment>
<dbReference type="SUPFAM" id="SSF54928">
    <property type="entry name" value="RNA-binding domain, RBD"/>
    <property type="match status" value="1"/>
</dbReference>
<reference evidence="8" key="3">
    <citation type="submission" date="2025-09" db="UniProtKB">
        <authorList>
            <consortium name="Ensembl"/>
        </authorList>
    </citation>
    <scope>IDENTIFICATION</scope>
</reference>
<reference evidence="9" key="1">
    <citation type="submission" date="2013-10" db="EMBL/GenBank/DDBJ databases">
        <authorList>
            <person name="Schartl M."/>
            <person name="Warren W."/>
        </authorList>
    </citation>
    <scope>NUCLEOTIDE SEQUENCE [LARGE SCALE GENOMIC DNA]</scope>
    <source>
        <strain evidence="9">female</strain>
    </source>
</reference>
<accession>A0A096M5D9</accession>
<dbReference type="InterPro" id="IPR051738">
    <property type="entry name" value="SAF_Modulators"/>
</dbReference>
<dbReference type="InterPro" id="IPR003034">
    <property type="entry name" value="SAP_dom"/>
</dbReference>
<feature type="compositionally biased region" description="Basic and acidic residues" evidence="5">
    <location>
        <begin position="682"/>
        <end position="707"/>
    </location>
</feature>
<dbReference type="Proteomes" id="UP000028760">
    <property type="component" value="Unassembled WGS sequence"/>
</dbReference>